<evidence type="ECO:0000256" key="1">
    <source>
        <dbReference type="SAM" id="Phobius"/>
    </source>
</evidence>
<organism evidence="2 3">
    <name type="scientific">Salicibibacter cibi</name>
    <dbReference type="NCBI Taxonomy" id="2743001"/>
    <lineage>
        <taxon>Bacteria</taxon>
        <taxon>Bacillati</taxon>
        <taxon>Bacillota</taxon>
        <taxon>Bacilli</taxon>
        <taxon>Bacillales</taxon>
        <taxon>Bacillaceae</taxon>
        <taxon>Salicibibacter</taxon>
    </lineage>
</organism>
<dbReference type="Proteomes" id="UP000595349">
    <property type="component" value="Chromosome"/>
</dbReference>
<protein>
    <submittedName>
        <fullName evidence="2">Uncharacterized protein</fullName>
    </submittedName>
</protein>
<feature type="transmembrane region" description="Helical" evidence="1">
    <location>
        <begin position="52"/>
        <end position="71"/>
    </location>
</feature>
<dbReference type="RefSeq" id="WP_200085532.1">
    <property type="nucleotide sequence ID" value="NZ_CP054706.1"/>
</dbReference>
<accession>A0A7T6ZD60</accession>
<name>A0A7T6ZD60_9BACI</name>
<dbReference type="EMBL" id="CP054706">
    <property type="protein sequence ID" value="QQK81100.1"/>
    <property type="molecule type" value="Genomic_DNA"/>
</dbReference>
<dbReference type="AlphaFoldDB" id="A0A7T6ZD60"/>
<proteinExistence type="predicted"/>
<dbReference type="KEGG" id="scib:HUG20_15145"/>
<evidence type="ECO:0000313" key="2">
    <source>
        <dbReference type="EMBL" id="QQK81100.1"/>
    </source>
</evidence>
<keyword evidence="1" id="KW-1133">Transmembrane helix</keyword>
<keyword evidence="1" id="KW-0472">Membrane</keyword>
<keyword evidence="3" id="KW-1185">Reference proteome</keyword>
<evidence type="ECO:0000313" key="3">
    <source>
        <dbReference type="Proteomes" id="UP000595349"/>
    </source>
</evidence>
<keyword evidence="1" id="KW-0812">Transmembrane</keyword>
<reference evidence="2 3" key="1">
    <citation type="submission" date="2020-06" db="EMBL/GenBank/DDBJ databases">
        <title>Genomic analysis of Salicibibacter sp. NKC21-4.</title>
        <authorList>
            <person name="Oh Y.J."/>
        </authorList>
    </citation>
    <scope>NUCLEOTIDE SEQUENCE [LARGE SCALE GENOMIC DNA]</scope>
    <source>
        <strain evidence="2 3">NKC21-4</strain>
    </source>
</reference>
<gene>
    <name evidence="2" type="ORF">HUG20_15145</name>
</gene>
<sequence>MHPALTTPTENAYVPVFFRYSAVPNYLQPSLAGGGFAYAEVMQTHLSNLLHFKYLGTYRLVGILYIGFGVYRKGD</sequence>